<keyword evidence="5 7" id="KW-1133">Transmembrane helix</keyword>
<dbReference type="PANTHER" id="PTHR30188">
    <property type="entry name" value="ABC TRANSPORTER PERMEASE PROTEIN-RELATED"/>
    <property type="match status" value="1"/>
</dbReference>
<proteinExistence type="inferred from homology"/>
<keyword evidence="6 7" id="KW-0472">Membrane</keyword>
<evidence type="ECO:0000256" key="7">
    <source>
        <dbReference type="RuleBase" id="RU362044"/>
    </source>
</evidence>
<dbReference type="GO" id="GO:0043190">
    <property type="term" value="C:ATP-binding cassette (ABC) transporter complex"/>
    <property type="evidence" value="ECO:0007669"/>
    <property type="project" value="InterPro"/>
</dbReference>
<dbReference type="InterPro" id="IPR030802">
    <property type="entry name" value="Permease_MalE"/>
</dbReference>
<evidence type="ECO:0000256" key="5">
    <source>
        <dbReference type="ARBA" id="ARBA00022989"/>
    </source>
</evidence>
<dbReference type="PANTHER" id="PTHR30188:SF4">
    <property type="entry name" value="PROTEIN TRIGALACTOSYLDIACYLGLYCEROL 1, CHLOROPLASTIC"/>
    <property type="match status" value="1"/>
</dbReference>
<dbReference type="Pfam" id="PF02405">
    <property type="entry name" value="MlaE"/>
    <property type="match status" value="1"/>
</dbReference>
<feature type="transmembrane region" description="Helical" evidence="7">
    <location>
        <begin position="73"/>
        <end position="94"/>
    </location>
</feature>
<evidence type="ECO:0000313" key="8">
    <source>
        <dbReference type="EMBL" id="AKF05810.1"/>
    </source>
</evidence>
<feature type="transmembrane region" description="Helical" evidence="7">
    <location>
        <begin position="181"/>
        <end position="202"/>
    </location>
</feature>
<protein>
    <submittedName>
        <fullName evidence="8">ABC-type transport protein</fullName>
    </submittedName>
</protein>
<dbReference type="RefSeq" id="WP_240481201.1">
    <property type="nucleotide sequence ID" value="NZ_CP011125.1"/>
</dbReference>
<evidence type="ECO:0000313" key="9">
    <source>
        <dbReference type="Proteomes" id="UP000034883"/>
    </source>
</evidence>
<keyword evidence="4 7" id="KW-0812">Transmembrane</keyword>
<dbReference type="NCBIfam" id="TIGR00056">
    <property type="entry name" value="MlaE family lipid ABC transporter permease subunit"/>
    <property type="match status" value="1"/>
</dbReference>
<keyword evidence="9" id="KW-1185">Reference proteome</keyword>
<evidence type="ECO:0000256" key="4">
    <source>
        <dbReference type="ARBA" id="ARBA00022692"/>
    </source>
</evidence>
<evidence type="ECO:0000256" key="3">
    <source>
        <dbReference type="ARBA" id="ARBA00022448"/>
    </source>
</evidence>
<dbReference type="Proteomes" id="UP000034883">
    <property type="component" value="Chromosome"/>
</dbReference>
<comment type="subcellular location">
    <subcellularLocation>
        <location evidence="1">Membrane</location>
        <topology evidence="1">Multi-pass membrane protein</topology>
    </subcellularLocation>
</comment>
<dbReference type="KEGG" id="samy:DB32_002959"/>
<gene>
    <name evidence="8" type="ORF">DB32_002959</name>
</gene>
<evidence type="ECO:0000256" key="6">
    <source>
        <dbReference type="ARBA" id="ARBA00023136"/>
    </source>
</evidence>
<reference evidence="8 9" key="1">
    <citation type="submission" date="2015-03" db="EMBL/GenBank/DDBJ databases">
        <title>Genome assembly of Sandaracinus amylolyticus DSM 53668.</title>
        <authorList>
            <person name="Sharma G."/>
            <person name="Subramanian S."/>
        </authorList>
    </citation>
    <scope>NUCLEOTIDE SEQUENCE [LARGE SCALE GENOMIC DNA]</scope>
    <source>
        <strain evidence="8 9">DSM 53668</strain>
    </source>
</reference>
<dbReference type="InterPro" id="IPR003453">
    <property type="entry name" value="ABC_MlaE_roteobac"/>
</dbReference>
<evidence type="ECO:0000256" key="1">
    <source>
        <dbReference type="ARBA" id="ARBA00004141"/>
    </source>
</evidence>
<organism evidence="8 9">
    <name type="scientific">Sandaracinus amylolyticus</name>
    <dbReference type="NCBI Taxonomy" id="927083"/>
    <lineage>
        <taxon>Bacteria</taxon>
        <taxon>Pseudomonadati</taxon>
        <taxon>Myxococcota</taxon>
        <taxon>Polyangia</taxon>
        <taxon>Polyangiales</taxon>
        <taxon>Sandaracinaceae</taxon>
        <taxon>Sandaracinus</taxon>
    </lineage>
</organism>
<feature type="transmembrane region" description="Helical" evidence="7">
    <location>
        <begin position="261"/>
        <end position="282"/>
    </location>
</feature>
<dbReference type="GO" id="GO:0005548">
    <property type="term" value="F:phospholipid transporter activity"/>
    <property type="evidence" value="ECO:0007669"/>
    <property type="project" value="TreeGrafter"/>
</dbReference>
<name>A0A0F6YI60_9BACT</name>
<feature type="transmembrane region" description="Helical" evidence="7">
    <location>
        <begin position="32"/>
        <end position="52"/>
    </location>
</feature>
<sequence length="285" mass="29783">MASNTPEAGTKTSAVEVAEPTGPKLWERAADALLAIPIALLAEIGTMARLAYETLRWMVRPPYRARQLVDAMEFIGVQSIFIVGLTGTFVGAVFGLQLVDSLRDFGAESQTGSIVSVALARELGPVFAALMVSSRAGSAIATELGSMRVTSQIDALTTMSVSPVQYLIVPRVIAGFTMVPALALVFDLVGYGGAYFVAVKLFGLDGGVFEERARWFVEGSDLAQGLVKAAVFGMAVTMIACRQGYYATGGAAGVGQATNRAVVQSAVAVLVLDYVVTAIFLGQGG</sequence>
<comment type="similarity">
    <text evidence="2 7">Belongs to the MlaE permease family.</text>
</comment>
<keyword evidence="3" id="KW-0813">Transport</keyword>
<dbReference type="STRING" id="927083.DB32_002959"/>
<dbReference type="EMBL" id="CP011125">
    <property type="protein sequence ID" value="AKF05810.1"/>
    <property type="molecule type" value="Genomic_DNA"/>
</dbReference>
<accession>A0A0F6YI60</accession>
<dbReference type="AlphaFoldDB" id="A0A0F6YI60"/>
<feature type="transmembrane region" description="Helical" evidence="7">
    <location>
        <begin position="222"/>
        <end position="241"/>
    </location>
</feature>
<evidence type="ECO:0000256" key="2">
    <source>
        <dbReference type="ARBA" id="ARBA00007556"/>
    </source>
</evidence>